<evidence type="ECO:0000256" key="2">
    <source>
        <dbReference type="ARBA" id="ARBA00022692"/>
    </source>
</evidence>
<evidence type="ECO:0000259" key="6">
    <source>
        <dbReference type="Pfam" id="PF04116"/>
    </source>
</evidence>
<name>A0A9C7PR67_9RHOD</name>
<feature type="transmembrane region" description="Helical" evidence="5">
    <location>
        <begin position="51"/>
        <end position="74"/>
    </location>
</feature>
<evidence type="ECO:0000256" key="1">
    <source>
        <dbReference type="ARBA" id="ARBA00004370"/>
    </source>
</evidence>
<comment type="subcellular location">
    <subcellularLocation>
        <location evidence="1">Membrane</location>
    </subcellularLocation>
</comment>
<dbReference type="GO" id="GO:0016491">
    <property type="term" value="F:oxidoreductase activity"/>
    <property type="evidence" value="ECO:0007669"/>
    <property type="project" value="InterPro"/>
</dbReference>
<dbReference type="PANTHER" id="PTHR11863">
    <property type="entry name" value="STEROL DESATURASE"/>
    <property type="match status" value="1"/>
</dbReference>
<dbReference type="Pfam" id="PF04116">
    <property type="entry name" value="FA_hydroxylase"/>
    <property type="match status" value="1"/>
</dbReference>
<comment type="caution">
    <text evidence="7">The sequence shown here is derived from an EMBL/GenBank/DDBJ whole genome shotgun (WGS) entry which is preliminary data.</text>
</comment>
<gene>
    <name evidence="7" type="ORF">GpartN1_g132.t1</name>
    <name evidence="8" type="ORF">GpartN1_g3278.t1</name>
</gene>
<proteinExistence type="predicted"/>
<feature type="domain" description="Fatty acid hydroxylase" evidence="6">
    <location>
        <begin position="141"/>
        <end position="265"/>
    </location>
</feature>
<feature type="transmembrane region" description="Helical" evidence="5">
    <location>
        <begin position="132"/>
        <end position="157"/>
    </location>
</feature>
<dbReference type="InterPro" id="IPR006694">
    <property type="entry name" value="Fatty_acid_hydroxylase"/>
</dbReference>
<keyword evidence="2 5" id="KW-0812">Transmembrane</keyword>
<dbReference type="InterPro" id="IPR050307">
    <property type="entry name" value="Sterol_Desaturase_Related"/>
</dbReference>
<dbReference type="OrthoDB" id="408954at2759"/>
<dbReference type="GO" id="GO:0016020">
    <property type="term" value="C:membrane"/>
    <property type="evidence" value="ECO:0007669"/>
    <property type="project" value="UniProtKB-SubCell"/>
</dbReference>
<evidence type="ECO:0000256" key="3">
    <source>
        <dbReference type="ARBA" id="ARBA00022989"/>
    </source>
</evidence>
<evidence type="ECO:0000313" key="7">
    <source>
        <dbReference type="EMBL" id="GJQ08341.1"/>
    </source>
</evidence>
<dbReference type="GO" id="GO:0008610">
    <property type="term" value="P:lipid biosynthetic process"/>
    <property type="evidence" value="ECO:0007669"/>
    <property type="project" value="InterPro"/>
</dbReference>
<evidence type="ECO:0000256" key="5">
    <source>
        <dbReference type="SAM" id="Phobius"/>
    </source>
</evidence>
<dbReference type="Proteomes" id="UP001061958">
    <property type="component" value="Unassembled WGS sequence"/>
</dbReference>
<dbReference type="AlphaFoldDB" id="A0A9C7PR67"/>
<feature type="transmembrane region" description="Helical" evidence="5">
    <location>
        <begin position="95"/>
        <end position="120"/>
    </location>
</feature>
<evidence type="ECO:0000313" key="8">
    <source>
        <dbReference type="EMBL" id="GJQ11487.1"/>
    </source>
</evidence>
<evidence type="ECO:0000256" key="4">
    <source>
        <dbReference type="ARBA" id="ARBA00023136"/>
    </source>
</evidence>
<reference evidence="7" key="2">
    <citation type="submission" date="2022-01" db="EMBL/GenBank/DDBJ databases">
        <authorList>
            <person name="Hirooka S."/>
            <person name="Miyagishima S.Y."/>
        </authorList>
    </citation>
    <scope>NUCLEOTIDE SEQUENCE</scope>
    <source>
        <strain evidence="7">NBRC 102759</strain>
    </source>
</reference>
<dbReference type="EMBL" id="BQMJ01000024">
    <property type="protein sequence ID" value="GJQ11487.1"/>
    <property type="molecule type" value="Genomic_DNA"/>
</dbReference>
<reference evidence="7" key="1">
    <citation type="journal article" date="2022" name="Proc. Natl. Acad. Sci. U.S.A.">
        <title>Life cycle and functional genomics of the unicellular red alga Galdieria for elucidating algal and plant evolution and industrial use.</title>
        <authorList>
            <person name="Hirooka S."/>
            <person name="Itabashi T."/>
            <person name="Ichinose T.M."/>
            <person name="Onuma R."/>
            <person name="Fujiwara T."/>
            <person name="Yamashita S."/>
            <person name="Jong L.W."/>
            <person name="Tomita R."/>
            <person name="Iwane A.H."/>
            <person name="Miyagishima S.Y."/>
        </authorList>
    </citation>
    <scope>NUCLEOTIDE SEQUENCE</scope>
    <source>
        <strain evidence="7">NBRC 102759</strain>
    </source>
</reference>
<dbReference type="EMBL" id="BQMJ01000001">
    <property type="protein sequence ID" value="GJQ08341.1"/>
    <property type="molecule type" value="Genomic_DNA"/>
</dbReference>
<accession>A0A9C7PR67</accession>
<organism evidence="7 9">
    <name type="scientific">Galdieria partita</name>
    <dbReference type="NCBI Taxonomy" id="83374"/>
    <lineage>
        <taxon>Eukaryota</taxon>
        <taxon>Rhodophyta</taxon>
        <taxon>Bangiophyceae</taxon>
        <taxon>Galdieriales</taxon>
        <taxon>Galdieriaceae</taxon>
        <taxon>Galdieria</taxon>
    </lineage>
</organism>
<dbReference type="GO" id="GO:0005506">
    <property type="term" value="F:iron ion binding"/>
    <property type="evidence" value="ECO:0007669"/>
    <property type="project" value="InterPro"/>
</dbReference>
<protein>
    <recommendedName>
        <fullName evidence="6">Fatty acid hydroxylase domain-containing protein</fullName>
    </recommendedName>
</protein>
<keyword evidence="4 5" id="KW-0472">Membrane</keyword>
<keyword evidence="9" id="KW-1185">Reference proteome</keyword>
<evidence type="ECO:0000313" key="9">
    <source>
        <dbReference type="Proteomes" id="UP001061958"/>
    </source>
</evidence>
<sequence length="291" mass="34576">MDVLGVVARMNTVSEDFLVYWVNSRILDPLLSTQTAPEAIPLWRRSLVTWFLVYFGSIFIYYFFGWMDYYFIFLRNEKRKNPNFLVNSKMLWKEIWMSTWSLFVMSAFTTPMEVLVQLGYSKVYHRVEDYGWFYLAISPFLFVFFSDTLIYFIHLGLHHRLVYKHLHKPHHSFIDTTPFAAFAFHPIDGFLQGVPYQLYVFCLPIHASLHLVSLTVVGVWTINIHDRVTFQIPGVNGAGHHRVHHKTFKSNYGQYTVFWDRVFGTFKDPVEWMQQGSKEDREEDVYGKKYI</sequence>
<keyword evidence="3 5" id="KW-1133">Transmembrane helix</keyword>